<dbReference type="Pfam" id="PF03328">
    <property type="entry name" value="HpcH_HpaI"/>
    <property type="match status" value="1"/>
</dbReference>
<dbReference type="EMBL" id="JAFLHG010000009">
    <property type="protein sequence ID" value="MBT8798545.1"/>
    <property type="molecule type" value="Genomic_DNA"/>
</dbReference>
<dbReference type="GO" id="GO:0016829">
    <property type="term" value="F:lyase activity"/>
    <property type="evidence" value="ECO:0007669"/>
    <property type="project" value="UniProtKB-KW"/>
</dbReference>
<dbReference type="InterPro" id="IPR005000">
    <property type="entry name" value="Aldolase/citrate-lyase_domain"/>
</dbReference>
<dbReference type="InterPro" id="IPR040442">
    <property type="entry name" value="Pyrv_kinase-like_dom_sf"/>
</dbReference>
<comment type="cofactor">
    <cofactor evidence="1">
        <name>Mg(2+)</name>
        <dbReference type="ChEBI" id="CHEBI:18420"/>
    </cofactor>
</comment>
<comment type="caution">
    <text evidence="5">The sequence shown here is derived from an EMBL/GenBank/DDBJ whole genome shotgun (WGS) entry which is preliminary data.</text>
</comment>
<reference evidence="5 6" key="1">
    <citation type="submission" date="2021-03" db="EMBL/GenBank/DDBJ databases">
        <title>Microbacterium pauli sp. nov., isolated from microfiltered milk.</title>
        <authorList>
            <person name="Bellassi P."/>
            <person name="Fontana A."/>
            <person name="Callegari M.L."/>
            <person name="Lorenzo M."/>
            <person name="Cappa F."/>
        </authorList>
    </citation>
    <scope>NUCLEOTIDE SEQUENCE [LARGE SCALE GENOMIC DNA]</scope>
    <source>
        <strain evidence="5 6">DSM 18909</strain>
    </source>
</reference>
<gene>
    <name evidence="5" type="ORF">J0P97_10720</name>
</gene>
<keyword evidence="2" id="KW-0479">Metal-binding</keyword>
<organism evidence="5 6">
    <name type="scientific">Microbacterium flavum</name>
    <dbReference type="NCBI Taxonomy" id="415216"/>
    <lineage>
        <taxon>Bacteria</taxon>
        <taxon>Bacillati</taxon>
        <taxon>Actinomycetota</taxon>
        <taxon>Actinomycetes</taxon>
        <taxon>Micrococcales</taxon>
        <taxon>Microbacteriaceae</taxon>
        <taxon>Microbacterium</taxon>
    </lineage>
</organism>
<dbReference type="PANTHER" id="PTHR32308:SF10">
    <property type="entry name" value="CITRATE LYASE SUBUNIT BETA"/>
    <property type="match status" value="1"/>
</dbReference>
<feature type="domain" description="HpcH/HpaI aldolase/citrate lyase" evidence="4">
    <location>
        <begin position="9"/>
        <end position="217"/>
    </location>
</feature>
<accession>A0ABS5XVI1</accession>
<dbReference type="RefSeq" id="WP_215487784.1">
    <property type="nucleotide sequence ID" value="NZ_BAAAPJ010000004.1"/>
</dbReference>
<keyword evidence="5" id="KW-0456">Lyase</keyword>
<evidence type="ECO:0000313" key="6">
    <source>
        <dbReference type="Proteomes" id="UP000740605"/>
    </source>
</evidence>
<dbReference type="InterPro" id="IPR015813">
    <property type="entry name" value="Pyrv/PenolPyrv_kinase-like_dom"/>
</dbReference>
<keyword evidence="6" id="KW-1185">Reference proteome</keyword>
<protein>
    <submittedName>
        <fullName evidence="5">CoA ester lyase</fullName>
    </submittedName>
</protein>
<evidence type="ECO:0000256" key="1">
    <source>
        <dbReference type="ARBA" id="ARBA00001946"/>
    </source>
</evidence>
<dbReference type="Gene3D" id="3.20.20.60">
    <property type="entry name" value="Phosphoenolpyruvate-binding domains"/>
    <property type="match status" value="1"/>
</dbReference>
<name>A0ABS5XVI1_9MICO</name>
<evidence type="ECO:0000259" key="4">
    <source>
        <dbReference type="Pfam" id="PF03328"/>
    </source>
</evidence>
<dbReference type="InterPro" id="IPR011206">
    <property type="entry name" value="Citrate_lyase_beta/mcl1/mcl2"/>
</dbReference>
<dbReference type="PANTHER" id="PTHR32308">
    <property type="entry name" value="LYASE BETA SUBUNIT, PUTATIVE (AFU_ORTHOLOGUE AFUA_4G13030)-RELATED"/>
    <property type="match status" value="1"/>
</dbReference>
<dbReference type="Proteomes" id="UP000740605">
    <property type="component" value="Unassembled WGS sequence"/>
</dbReference>
<dbReference type="PIRSF" id="PIRSF015582">
    <property type="entry name" value="Cit_lyase_B"/>
    <property type="match status" value="1"/>
</dbReference>
<sequence>MTFTLGPALLFCPADRPDRYASALSRADAAILDLEDAVAPHHKAAARGALIDAHVDPARVIVRVNAVDSADFDADMATLSHTDFRLIMVPKAESAKKIARIDRRFDVIALCETPRGVTTAEKIADAANVVALMWGAEDLVAAIGGTSSRKAPKPGRVAGAYRDVARYARSRVLLAAAAAGKGAIDAVHVDIADDKGLRREARDAAASGFAASACIHPGQVEAIRAAYRPDEAALRWARGVLDAAAEERGVFRFEGRMVDEPVLRHARALLSRGAR</sequence>
<keyword evidence="3" id="KW-0460">Magnesium</keyword>
<proteinExistence type="predicted"/>
<evidence type="ECO:0000256" key="3">
    <source>
        <dbReference type="ARBA" id="ARBA00022842"/>
    </source>
</evidence>
<dbReference type="SUPFAM" id="SSF51621">
    <property type="entry name" value="Phosphoenolpyruvate/pyruvate domain"/>
    <property type="match status" value="1"/>
</dbReference>
<evidence type="ECO:0000256" key="2">
    <source>
        <dbReference type="ARBA" id="ARBA00022723"/>
    </source>
</evidence>
<evidence type="ECO:0000313" key="5">
    <source>
        <dbReference type="EMBL" id="MBT8798545.1"/>
    </source>
</evidence>